<dbReference type="Ensembl" id="ENSPKIT00000038920.1">
    <property type="protein sequence ID" value="ENSPKIP00000014480.1"/>
    <property type="gene ID" value="ENSPKIG00000001527.1"/>
</dbReference>
<protein>
    <recommendedName>
        <fullName evidence="1">Paraneoplastic antigen Ma-like C-terminal domain-containing protein</fullName>
    </recommendedName>
</protein>
<proteinExistence type="predicted"/>
<dbReference type="GeneTree" id="ENSGT00940000167314"/>
<sequence length="197" mass="22173">MSVLGHIEEFDECSSSSFEEYIERLECFFHANDIVDDAKKRSVLLSVCGAKTYSMLRSVIAPTQPSTVTYANIVAALKHHYSPAPSEVVQRFHFHNCKQKPNQSVSNYIAELRHAMLRDRIVCGVLDEALQRRLLAEPTLTFKEAEERALAAETALPLGVEGVHRVQFQTMENILTEYFRTLGFAECPHSSVVVKTA</sequence>
<dbReference type="PANTHER" id="PTHR33198">
    <property type="entry name" value="ANK_REP_REGION DOMAIN-CONTAINING PROTEIN-RELATED"/>
    <property type="match status" value="1"/>
</dbReference>
<reference evidence="2" key="2">
    <citation type="submission" date="2025-09" db="UniProtKB">
        <authorList>
            <consortium name="Ensembl"/>
        </authorList>
    </citation>
    <scope>IDENTIFICATION</scope>
</reference>
<dbReference type="STRING" id="1676925.ENSPKIP00000014480"/>
<dbReference type="InterPro" id="IPR048270">
    <property type="entry name" value="PNMA_C"/>
</dbReference>
<evidence type="ECO:0000259" key="1">
    <source>
        <dbReference type="Pfam" id="PF14893"/>
    </source>
</evidence>
<name>A0A3B3R993_9TELE</name>
<evidence type="ECO:0000313" key="3">
    <source>
        <dbReference type="Proteomes" id="UP000261540"/>
    </source>
</evidence>
<feature type="domain" description="Paraneoplastic antigen Ma-like C-terminal" evidence="1">
    <location>
        <begin position="12"/>
        <end position="119"/>
    </location>
</feature>
<dbReference type="Proteomes" id="UP000261540">
    <property type="component" value="Unplaced"/>
</dbReference>
<keyword evidence="3" id="KW-1185">Reference proteome</keyword>
<dbReference type="Pfam" id="PF14893">
    <property type="entry name" value="PNMA"/>
    <property type="match status" value="1"/>
</dbReference>
<dbReference type="PANTHER" id="PTHR33198:SF19">
    <property type="entry name" value="CCHC-TYPE DOMAIN-CONTAINING PROTEIN"/>
    <property type="match status" value="1"/>
</dbReference>
<reference evidence="2" key="1">
    <citation type="submission" date="2025-08" db="UniProtKB">
        <authorList>
            <consortium name="Ensembl"/>
        </authorList>
    </citation>
    <scope>IDENTIFICATION</scope>
</reference>
<organism evidence="2 3">
    <name type="scientific">Paramormyrops kingsleyae</name>
    <dbReference type="NCBI Taxonomy" id="1676925"/>
    <lineage>
        <taxon>Eukaryota</taxon>
        <taxon>Metazoa</taxon>
        <taxon>Chordata</taxon>
        <taxon>Craniata</taxon>
        <taxon>Vertebrata</taxon>
        <taxon>Euteleostomi</taxon>
        <taxon>Actinopterygii</taxon>
        <taxon>Neopterygii</taxon>
        <taxon>Teleostei</taxon>
        <taxon>Osteoglossocephala</taxon>
        <taxon>Osteoglossomorpha</taxon>
        <taxon>Osteoglossiformes</taxon>
        <taxon>Mormyridae</taxon>
        <taxon>Paramormyrops</taxon>
    </lineage>
</organism>
<evidence type="ECO:0000313" key="2">
    <source>
        <dbReference type="Ensembl" id="ENSPKIP00000014480.1"/>
    </source>
</evidence>
<dbReference type="AlphaFoldDB" id="A0A3B3R993"/>
<accession>A0A3B3R993</accession>